<gene>
    <name evidence="2" type="ORF">ACFFGG_16160</name>
</gene>
<reference evidence="2 3" key="1">
    <citation type="submission" date="2024-09" db="EMBL/GenBank/DDBJ databases">
        <authorList>
            <person name="Sun Q."/>
            <person name="Mori K."/>
        </authorList>
    </citation>
    <scope>NUCLEOTIDE SEQUENCE [LARGE SCALE GENOMIC DNA]</scope>
    <source>
        <strain evidence="2 3">NCAIM B.02336</strain>
    </source>
</reference>
<evidence type="ECO:0000313" key="3">
    <source>
        <dbReference type="Proteomes" id="UP001589834"/>
    </source>
</evidence>
<dbReference type="SUPFAM" id="SSF47413">
    <property type="entry name" value="lambda repressor-like DNA-binding domains"/>
    <property type="match status" value="1"/>
</dbReference>
<proteinExistence type="predicted"/>
<feature type="domain" description="HTH cro/C1-type" evidence="1">
    <location>
        <begin position="20"/>
        <end position="66"/>
    </location>
</feature>
<evidence type="ECO:0000313" key="2">
    <source>
        <dbReference type="EMBL" id="MFC0594087.1"/>
    </source>
</evidence>
<dbReference type="InterPro" id="IPR010982">
    <property type="entry name" value="Lambda_DNA-bd_dom_sf"/>
</dbReference>
<evidence type="ECO:0000259" key="1">
    <source>
        <dbReference type="PROSITE" id="PS50943"/>
    </source>
</evidence>
<dbReference type="RefSeq" id="WP_377484611.1">
    <property type="nucleotide sequence ID" value="NZ_JBHLTN010000035.1"/>
</dbReference>
<organism evidence="2 3">
    <name type="scientific">Ottowia pentelensis</name>
    <dbReference type="NCBI Taxonomy" id="511108"/>
    <lineage>
        <taxon>Bacteria</taxon>
        <taxon>Pseudomonadati</taxon>
        <taxon>Pseudomonadota</taxon>
        <taxon>Betaproteobacteria</taxon>
        <taxon>Burkholderiales</taxon>
        <taxon>Comamonadaceae</taxon>
        <taxon>Ottowia</taxon>
    </lineage>
</organism>
<dbReference type="Proteomes" id="UP001589834">
    <property type="component" value="Unassembled WGS sequence"/>
</dbReference>
<name>A0ABV6PXI5_9BURK</name>
<dbReference type="Gene3D" id="1.10.260.40">
    <property type="entry name" value="lambda repressor-like DNA-binding domains"/>
    <property type="match status" value="1"/>
</dbReference>
<dbReference type="PROSITE" id="PS50943">
    <property type="entry name" value="HTH_CROC1"/>
    <property type="match status" value="1"/>
</dbReference>
<dbReference type="InterPro" id="IPR001387">
    <property type="entry name" value="Cro/C1-type_HTH"/>
</dbReference>
<protein>
    <submittedName>
        <fullName evidence="2">Helix-turn-helix domain-containing protein</fullName>
    </submittedName>
</protein>
<sequence>MKTLKTLKAQLLADPDTRDGLTQADVAERMGTTHKIVARLEGGKAAPSLRSLQRYAQAVGARAVVRIERSRAA</sequence>
<dbReference type="Pfam" id="PF01381">
    <property type="entry name" value="HTH_3"/>
    <property type="match status" value="1"/>
</dbReference>
<accession>A0ABV6PXI5</accession>
<dbReference type="EMBL" id="JBHLTN010000035">
    <property type="protein sequence ID" value="MFC0594087.1"/>
    <property type="molecule type" value="Genomic_DNA"/>
</dbReference>
<dbReference type="SMART" id="SM00530">
    <property type="entry name" value="HTH_XRE"/>
    <property type="match status" value="1"/>
</dbReference>
<comment type="caution">
    <text evidence="2">The sequence shown here is derived from an EMBL/GenBank/DDBJ whole genome shotgun (WGS) entry which is preliminary data.</text>
</comment>
<dbReference type="CDD" id="cd00093">
    <property type="entry name" value="HTH_XRE"/>
    <property type="match status" value="1"/>
</dbReference>
<keyword evidence="3" id="KW-1185">Reference proteome</keyword>